<evidence type="ECO:0000259" key="2">
    <source>
        <dbReference type="PROSITE" id="PS50921"/>
    </source>
</evidence>
<keyword evidence="1" id="KW-0175">Coiled coil</keyword>
<dbReference type="InterPro" id="IPR005561">
    <property type="entry name" value="ANTAR"/>
</dbReference>
<evidence type="ECO:0000313" key="4">
    <source>
        <dbReference type="Proteomes" id="UP000264605"/>
    </source>
</evidence>
<dbReference type="PROSITE" id="PS50921">
    <property type="entry name" value="ANTAR"/>
    <property type="match status" value="1"/>
</dbReference>
<gene>
    <name evidence="3" type="ORF">D0907_18225</name>
</gene>
<name>A0AAD0WEA1_9GAMM</name>
<dbReference type="InterPro" id="IPR013587">
    <property type="entry name" value="Nitrate/nitrite_sensing"/>
</dbReference>
<proteinExistence type="predicted"/>
<geneLocation type="plasmid" evidence="3 4">
    <name>unnamed1</name>
</geneLocation>
<dbReference type="SMART" id="SM01012">
    <property type="entry name" value="ANTAR"/>
    <property type="match status" value="1"/>
</dbReference>
<accession>A0AAD0WEA1</accession>
<dbReference type="InterPro" id="IPR036388">
    <property type="entry name" value="WH-like_DNA-bd_sf"/>
</dbReference>
<feature type="domain" description="ANTAR" evidence="2">
    <location>
        <begin position="361"/>
        <end position="422"/>
    </location>
</feature>
<dbReference type="KEGG" id="pdj:D0907_18225"/>
<dbReference type="EMBL" id="CP032091">
    <property type="protein sequence ID" value="AXV67255.1"/>
    <property type="molecule type" value="Genomic_DNA"/>
</dbReference>
<reference evidence="3 4" key="1">
    <citation type="submission" date="2018-08" db="EMBL/GenBank/DDBJ databases">
        <title>Draft genome sequence of Pseudoalteromonas donghaensis HJ51.</title>
        <authorList>
            <person name="Oh J."/>
            <person name="Roh D."/>
        </authorList>
    </citation>
    <scope>NUCLEOTIDE SEQUENCE [LARGE SCALE GENOMIC DNA]</scope>
    <source>
        <strain evidence="3 4">HJ51</strain>
        <plasmid evidence="3 4">unnamed1</plasmid>
    </source>
</reference>
<dbReference type="InterPro" id="IPR011006">
    <property type="entry name" value="CheY-like_superfamily"/>
</dbReference>
<dbReference type="AlphaFoldDB" id="A0AAD0WEA1"/>
<feature type="coiled-coil region" evidence="1">
    <location>
        <begin position="283"/>
        <end position="310"/>
    </location>
</feature>
<sequence length="428" mass="48246">MSTPSNSTKQFLLAAKHAELNSLYALASNCRIVMAATCMIHQLQRERGTANVYLGSKGTAYKAHLPLQFKHTSDAEEALRARLKSKFLSSDSMHTQVRLLTSITLASQCLDQLPTLRKQIQKQDVTPLKSTDAYCRLIGKIINLIFEAADVSNDASITKTLVALFNFIQGKELAGQERALGAIGFSQQQNDQNILSKMQELERAQHDIFERFLEFAAADEQSVWKTLKQSELTSDINKLRTMFKALSETNSYTPELGEVWYEVATKRIDGLQNIENMLTSRLMEQVQVRIEEAKGEISNHNVLMEKIAEDNAVDSSFNMLFDHQFSGLHGIEMGVLEQQEREVRAGHKSFYDLICEQANHINHMTNELENLKRALHEQKVIGRAKILLMQSSKIGEQQAHQLLQKTAMSQNQTLIEVANNIVAKVANI</sequence>
<dbReference type="SUPFAM" id="SSF52172">
    <property type="entry name" value="CheY-like"/>
    <property type="match status" value="1"/>
</dbReference>
<dbReference type="Proteomes" id="UP000264605">
    <property type="component" value="Plasmid unnamed1"/>
</dbReference>
<keyword evidence="3" id="KW-0614">Plasmid</keyword>
<protein>
    <submittedName>
        <fullName evidence="3">ANTAR domain-containing protein</fullName>
    </submittedName>
</protein>
<evidence type="ECO:0000256" key="1">
    <source>
        <dbReference type="SAM" id="Coils"/>
    </source>
</evidence>
<dbReference type="Gene3D" id="1.10.10.10">
    <property type="entry name" value="Winged helix-like DNA-binding domain superfamily/Winged helix DNA-binding domain"/>
    <property type="match status" value="1"/>
</dbReference>
<evidence type="ECO:0000313" key="3">
    <source>
        <dbReference type="EMBL" id="AXV67255.1"/>
    </source>
</evidence>
<organism evidence="3 4">
    <name type="scientific">Pseudoalteromonas lipolytica</name>
    <dbReference type="NCBI Taxonomy" id="570156"/>
    <lineage>
        <taxon>Bacteria</taxon>
        <taxon>Pseudomonadati</taxon>
        <taxon>Pseudomonadota</taxon>
        <taxon>Gammaproteobacteria</taxon>
        <taxon>Alteromonadales</taxon>
        <taxon>Pseudoalteromonadaceae</taxon>
        <taxon>Pseudoalteromonas</taxon>
    </lineage>
</organism>
<dbReference type="Pfam" id="PF03861">
    <property type="entry name" value="ANTAR"/>
    <property type="match status" value="1"/>
</dbReference>
<dbReference type="Pfam" id="PF08376">
    <property type="entry name" value="NIT"/>
    <property type="match status" value="1"/>
</dbReference>
<dbReference type="GO" id="GO:0003723">
    <property type="term" value="F:RNA binding"/>
    <property type="evidence" value="ECO:0007669"/>
    <property type="project" value="InterPro"/>
</dbReference>